<dbReference type="Proteomes" id="UP000237640">
    <property type="component" value="Unassembled WGS sequence"/>
</dbReference>
<sequence length="315" mass="35356">MNKILVFWIWSVMCVGYGQTQKEDYILKEKDLIPEGTAYNAEADVIYIGSVYKQKVIGIDSVGREYNVIESKGFGVLSPIGMEYVEDTQTLWVCGALAPIVNKSGRSEWVTTILSFDMKYGSLKKKYEDLGYQTPTFLNDLTVTPEGVVYATESVNGGIFKIDVTTDTLEKWVNLDGYTFPNGIVYDVLSNNLFVAVDQGIIKIDPTTRKVRLLEAQDDIKAGGIDGLSIYEDYFIGHQSTKVSKFFFNSQKTRLTSVEILDSGDEFDSSTTGEIGNGYYHYIVNSQIRSGVNQKEKRIKPLDSLEPVIIRKLKL</sequence>
<reference evidence="1 2" key="1">
    <citation type="submission" date="2018-03" db="EMBL/GenBank/DDBJ databases">
        <title>Genomic Encyclopedia of Archaeal and Bacterial Type Strains, Phase II (KMG-II): from individual species to whole genera.</title>
        <authorList>
            <person name="Goeker M."/>
        </authorList>
    </citation>
    <scope>NUCLEOTIDE SEQUENCE [LARGE SCALE GENOMIC DNA]</scope>
    <source>
        <strain evidence="1 2">DSM 25027</strain>
    </source>
</reference>
<evidence type="ECO:0000313" key="2">
    <source>
        <dbReference type="Proteomes" id="UP000237640"/>
    </source>
</evidence>
<dbReference type="OrthoDB" id="8584394at2"/>
<dbReference type="RefSeq" id="WP_146129842.1">
    <property type="nucleotide sequence ID" value="NZ_PVYX01000001.1"/>
</dbReference>
<protein>
    <recommendedName>
        <fullName evidence="3">SMP-30/gluconolaconase/LRE-like protein</fullName>
    </recommendedName>
</protein>
<comment type="caution">
    <text evidence="1">The sequence shown here is derived from an EMBL/GenBank/DDBJ whole genome shotgun (WGS) entry which is preliminary data.</text>
</comment>
<name>A0A2T0MI83_9FLAO</name>
<dbReference type="AlphaFoldDB" id="A0A2T0MI83"/>
<keyword evidence="2" id="KW-1185">Reference proteome</keyword>
<dbReference type="Gene3D" id="2.120.10.30">
    <property type="entry name" value="TolB, C-terminal domain"/>
    <property type="match status" value="1"/>
</dbReference>
<evidence type="ECO:0000313" key="1">
    <source>
        <dbReference type="EMBL" id="PRX57290.1"/>
    </source>
</evidence>
<organism evidence="1 2">
    <name type="scientific">Flagellimonas meridianipacifica</name>
    <dbReference type="NCBI Taxonomy" id="1080225"/>
    <lineage>
        <taxon>Bacteria</taxon>
        <taxon>Pseudomonadati</taxon>
        <taxon>Bacteroidota</taxon>
        <taxon>Flavobacteriia</taxon>
        <taxon>Flavobacteriales</taxon>
        <taxon>Flavobacteriaceae</taxon>
        <taxon>Flagellimonas</taxon>
    </lineage>
</organism>
<dbReference type="SUPFAM" id="SSF63829">
    <property type="entry name" value="Calcium-dependent phosphotriesterase"/>
    <property type="match status" value="1"/>
</dbReference>
<dbReference type="InterPro" id="IPR011042">
    <property type="entry name" value="6-blade_b-propeller_TolB-like"/>
</dbReference>
<evidence type="ECO:0008006" key="3">
    <source>
        <dbReference type="Google" id="ProtNLM"/>
    </source>
</evidence>
<gene>
    <name evidence="1" type="ORF">CLV81_1293</name>
</gene>
<proteinExistence type="predicted"/>
<dbReference type="EMBL" id="PVYX01000001">
    <property type="protein sequence ID" value="PRX57290.1"/>
    <property type="molecule type" value="Genomic_DNA"/>
</dbReference>
<accession>A0A2T0MI83</accession>